<dbReference type="OrthoDB" id="599796at2"/>
<gene>
    <name evidence="1" type="ORF">SAMN05421820_101277</name>
</gene>
<organism evidence="1 2">
    <name type="scientific">Pedobacter steynii</name>
    <dbReference type="NCBI Taxonomy" id="430522"/>
    <lineage>
        <taxon>Bacteria</taxon>
        <taxon>Pseudomonadati</taxon>
        <taxon>Bacteroidota</taxon>
        <taxon>Sphingobacteriia</taxon>
        <taxon>Sphingobacteriales</taxon>
        <taxon>Sphingobacteriaceae</taxon>
        <taxon>Pedobacter</taxon>
    </lineage>
</organism>
<proteinExistence type="predicted"/>
<accession>A0A1G9JJ20</accession>
<sequence>MSDKRIKALAIKVQAKTEPNGVEFAWDKIPQLEVFTKNILIPEIAVDKDGNSSVNIGTIVSGIPSVFARANLFKSALDNIQDKDADAAGLMLFYKSLISEWKGFISCIALNYKDIEVNRIHLAYSDGQQLINTANIYEPIGAFGNMLFERQPLWCDQSLANNTDKIPFIDVISFKGNVVGGTSPDSFLFTSVAYNLKEKLPFVNVQNGKFIDPLKSELNPQELFTLYGYAKHILKNIEQFRSNYGDLEEFIRPEYGNMSGCLQSWIEEMTVYQEKKGYPKLDVQAAPEVGALFNYPFSILFNYSTELFGSEGIIYNESKEGSISFDPKDLLLPDTTEIAQIDFGKEGMENRNYLKSKPILLLAAETKGQPNNYAYFTLPLTPLALNVFGATLEALVGISEASNVKSRITAIYDPNDKNGERLIVNLRLYTETGNEIIKEVIYKITSTSIAGKDILMWPNFISKQWNRYFLYSEIPHNDAKFQATPFIGNVEDDFFRIVLDEKGVPLYLANNGKAAIVPEKYGNIKAQLHVTSNNAVADNKYKYEIYESNQPFKGMKFAHAGIDCGFGIIRYDGSGNTQALPVNMLNSPRTLSPAFLGVDFGSTNSSIAYFSDQRNEVCESLKLTNKRVSLLSTDTKNNDKRPAVEDEIFFFQNDEILSNSIKSVLTIHDSRRIVNEGNILSDSLMAQAVKGGFPCFEKNLPIENAEDNRYILSYNRIGRAELVYNMKWSSQPIDKSYKTAYLSSLLLHVYAQLFIEGHEPHTLKWSYPSSMGKELLSEYRGIWDSLKEISPIVGNVKLKTYPPSDLSDIGETSGNSTWAAPAATSGWGDGMAEAPVQDSGWGATASGSNGWGTETQVPTVAAGWGNEASKKAVAVVNIATETAALRFDFRKLSNEESLSEACAVANYLVRPNGGYSIGPSELVLCFDIGGSTTDITALCQMDGGKAMIKQNSIRFAAERVAQATKFSPNFKNVLLRMCERKNISIQGLNNGSNKFSENTAPYYFEQVVDRLEAADFETFYLLIAAECKEMMSINLYVTGLIMFYAGQLAYKLRNEIVKSEDAPASVKAIPPKIKIAFAGKGSRIFDWFAAVDPKAADDYYTQMFIRGMGGESIARATISPMNTNPLKIIDINSQRGTDNADVKYEVSKGLAIPTNITSILVPTNKQAIEILGEDNFCVITPAGEFKYLESTNSITPEMLEHIGNHFICLPPEGKPHCPRFMDFADLFYKVSSSMFGLKMNAADFMAGFQDMNIENYIKGEPGFIKAQKRKHDDQKAFDYVAPIIILEGMKFFEKHLLKGIQKQ</sequence>
<dbReference type="Proteomes" id="UP000183200">
    <property type="component" value="Unassembled WGS sequence"/>
</dbReference>
<keyword evidence="2" id="KW-1185">Reference proteome</keyword>
<name>A0A1G9JJ20_9SPHI</name>
<evidence type="ECO:0000313" key="1">
    <source>
        <dbReference type="EMBL" id="SDL37401.1"/>
    </source>
</evidence>
<reference evidence="2" key="1">
    <citation type="submission" date="2016-10" db="EMBL/GenBank/DDBJ databases">
        <authorList>
            <person name="Varghese N."/>
            <person name="Submissions S."/>
        </authorList>
    </citation>
    <scope>NUCLEOTIDE SEQUENCE [LARGE SCALE GENOMIC DNA]</scope>
    <source>
        <strain evidence="2">DSM 19110</strain>
    </source>
</reference>
<dbReference type="EMBL" id="FNGY01000001">
    <property type="protein sequence ID" value="SDL37401.1"/>
    <property type="molecule type" value="Genomic_DNA"/>
</dbReference>
<evidence type="ECO:0000313" key="2">
    <source>
        <dbReference type="Proteomes" id="UP000183200"/>
    </source>
</evidence>
<dbReference type="RefSeq" id="WP_074604229.1">
    <property type="nucleotide sequence ID" value="NZ_FNGY01000001.1"/>
</dbReference>
<protein>
    <submittedName>
        <fullName evidence="1">Uncharacterized protein</fullName>
    </submittedName>
</protein>